<dbReference type="Pfam" id="PF04290">
    <property type="entry name" value="DctQ"/>
    <property type="match status" value="1"/>
</dbReference>
<protein>
    <recommendedName>
        <fullName evidence="9">TRAP transporter small permease protein</fullName>
    </recommendedName>
</protein>
<dbReference type="AlphaFoldDB" id="A0A2G1QT82"/>
<evidence type="ECO:0000256" key="4">
    <source>
        <dbReference type="ARBA" id="ARBA00022519"/>
    </source>
</evidence>
<keyword evidence="4 9" id="KW-0997">Cell inner membrane</keyword>
<feature type="transmembrane region" description="Helical" evidence="9">
    <location>
        <begin position="12"/>
        <end position="33"/>
    </location>
</feature>
<dbReference type="RefSeq" id="WP_099303008.1">
    <property type="nucleotide sequence ID" value="NZ_PDVP01000001.1"/>
</dbReference>
<dbReference type="PANTHER" id="PTHR35011">
    <property type="entry name" value="2,3-DIKETO-L-GULONATE TRAP TRANSPORTER SMALL PERMEASE PROTEIN YIAM"/>
    <property type="match status" value="1"/>
</dbReference>
<gene>
    <name evidence="11" type="ORF">CSC94_01470</name>
</gene>
<dbReference type="InterPro" id="IPR007387">
    <property type="entry name" value="TRAP_DctQ"/>
</dbReference>
<keyword evidence="2 9" id="KW-0813">Transport</keyword>
<comment type="function">
    <text evidence="9">Part of the tripartite ATP-independent periplasmic (TRAP) transport system.</text>
</comment>
<evidence type="ECO:0000256" key="3">
    <source>
        <dbReference type="ARBA" id="ARBA00022475"/>
    </source>
</evidence>
<evidence type="ECO:0000256" key="8">
    <source>
        <dbReference type="ARBA" id="ARBA00038436"/>
    </source>
</evidence>
<dbReference type="Proteomes" id="UP000221168">
    <property type="component" value="Unassembled WGS sequence"/>
</dbReference>
<dbReference type="InterPro" id="IPR055348">
    <property type="entry name" value="DctQ"/>
</dbReference>
<keyword evidence="7 9" id="KW-0472">Membrane</keyword>
<evidence type="ECO:0000256" key="5">
    <source>
        <dbReference type="ARBA" id="ARBA00022692"/>
    </source>
</evidence>
<comment type="similarity">
    <text evidence="8 9">Belongs to the TRAP transporter small permease family.</text>
</comment>
<dbReference type="EMBL" id="PDVP01000001">
    <property type="protein sequence ID" value="PHP68692.1"/>
    <property type="molecule type" value="Genomic_DNA"/>
</dbReference>
<keyword evidence="3" id="KW-1003">Cell membrane</keyword>
<dbReference type="OrthoDB" id="9797534at2"/>
<evidence type="ECO:0000256" key="9">
    <source>
        <dbReference type="RuleBase" id="RU369079"/>
    </source>
</evidence>
<feature type="transmembrane region" description="Helical" evidence="9">
    <location>
        <begin position="132"/>
        <end position="152"/>
    </location>
</feature>
<reference evidence="11 12" key="1">
    <citation type="submission" date="2017-10" db="EMBL/GenBank/DDBJ databases">
        <title>Sedimentibacterium mangrovi gen. nov., sp. nov., a novel member of family Phyllobacteriacea isolated from mangrove sediment.</title>
        <authorList>
            <person name="Liao H."/>
            <person name="Tian Y."/>
        </authorList>
    </citation>
    <scope>NUCLEOTIDE SEQUENCE [LARGE SCALE GENOMIC DNA]</scope>
    <source>
        <strain evidence="11 12">X9-2-2</strain>
    </source>
</reference>
<keyword evidence="6 9" id="KW-1133">Transmembrane helix</keyword>
<proteinExistence type="inferred from homology"/>
<evidence type="ECO:0000256" key="2">
    <source>
        <dbReference type="ARBA" id="ARBA00022448"/>
    </source>
</evidence>
<comment type="caution">
    <text evidence="11">The sequence shown here is derived from an EMBL/GenBank/DDBJ whole genome shotgun (WGS) entry which is preliminary data.</text>
</comment>
<dbReference type="GO" id="GO:0022857">
    <property type="term" value="F:transmembrane transporter activity"/>
    <property type="evidence" value="ECO:0007669"/>
    <property type="project" value="UniProtKB-UniRule"/>
</dbReference>
<sequence length="177" mass="19431">MLAAGRVLRRILDALYLAGGIIAAFFTVAILMLIVLQMLARWTGHVFPGATDYAGYCMAGASFFAFAYALNHGAHIRVSLFLSALGEKRYWGEVWCFVIGTAASTYFAWYAVRGAWWSWKLKDISQGLDATPIWIPQISMVAGTVLLAIAFWDHLVRLLVTGSHGITTDAVSQSHAE</sequence>
<keyword evidence="12" id="KW-1185">Reference proteome</keyword>
<name>A0A2G1QT82_9HYPH</name>
<evidence type="ECO:0000256" key="1">
    <source>
        <dbReference type="ARBA" id="ARBA00004429"/>
    </source>
</evidence>
<feature type="transmembrane region" description="Helical" evidence="9">
    <location>
        <begin position="53"/>
        <end position="70"/>
    </location>
</feature>
<evidence type="ECO:0000313" key="11">
    <source>
        <dbReference type="EMBL" id="PHP68692.1"/>
    </source>
</evidence>
<dbReference type="GO" id="GO:0015740">
    <property type="term" value="P:C4-dicarboxylate transport"/>
    <property type="evidence" value="ECO:0007669"/>
    <property type="project" value="TreeGrafter"/>
</dbReference>
<dbReference type="GO" id="GO:0005886">
    <property type="term" value="C:plasma membrane"/>
    <property type="evidence" value="ECO:0007669"/>
    <property type="project" value="UniProtKB-SubCell"/>
</dbReference>
<evidence type="ECO:0000256" key="6">
    <source>
        <dbReference type="ARBA" id="ARBA00022989"/>
    </source>
</evidence>
<evidence type="ECO:0000313" key="12">
    <source>
        <dbReference type="Proteomes" id="UP000221168"/>
    </source>
</evidence>
<accession>A0A2G1QT82</accession>
<feature type="domain" description="Tripartite ATP-independent periplasmic transporters DctQ component" evidence="10">
    <location>
        <begin position="30"/>
        <end position="159"/>
    </location>
</feature>
<keyword evidence="5 9" id="KW-0812">Transmembrane</keyword>
<dbReference type="PANTHER" id="PTHR35011:SF10">
    <property type="entry name" value="TRAP TRANSPORTER SMALL PERMEASE PROTEIN"/>
    <property type="match status" value="1"/>
</dbReference>
<feature type="transmembrane region" description="Helical" evidence="9">
    <location>
        <begin position="90"/>
        <end position="112"/>
    </location>
</feature>
<organism evidence="11 12">
    <name type="scientific">Zhengella mangrovi</name>
    <dbReference type="NCBI Taxonomy" id="1982044"/>
    <lineage>
        <taxon>Bacteria</taxon>
        <taxon>Pseudomonadati</taxon>
        <taxon>Pseudomonadota</taxon>
        <taxon>Alphaproteobacteria</taxon>
        <taxon>Hyphomicrobiales</taxon>
        <taxon>Notoacmeibacteraceae</taxon>
        <taxon>Zhengella</taxon>
    </lineage>
</organism>
<comment type="subunit">
    <text evidence="9">The complex comprises the extracytoplasmic solute receptor protein and the two transmembrane proteins.</text>
</comment>
<evidence type="ECO:0000259" key="10">
    <source>
        <dbReference type="Pfam" id="PF04290"/>
    </source>
</evidence>
<comment type="subcellular location">
    <subcellularLocation>
        <location evidence="1 9">Cell inner membrane</location>
        <topology evidence="1 9">Multi-pass membrane protein</topology>
    </subcellularLocation>
</comment>
<evidence type="ECO:0000256" key="7">
    <source>
        <dbReference type="ARBA" id="ARBA00023136"/>
    </source>
</evidence>